<gene>
    <name evidence="3" type="ORF">IEO21_00621</name>
</gene>
<evidence type="ECO:0000259" key="2">
    <source>
        <dbReference type="Pfam" id="PF00248"/>
    </source>
</evidence>
<dbReference type="AlphaFoldDB" id="A0A8H7U605"/>
<dbReference type="PANTHER" id="PTHR43625">
    <property type="entry name" value="AFLATOXIN B1 ALDEHYDE REDUCTASE"/>
    <property type="match status" value="1"/>
</dbReference>
<dbReference type="PANTHER" id="PTHR43625:SF78">
    <property type="entry name" value="PYRIDOXAL REDUCTASE-RELATED"/>
    <property type="match status" value="1"/>
</dbReference>
<dbReference type="InterPro" id="IPR036812">
    <property type="entry name" value="NAD(P)_OxRdtase_dom_sf"/>
</dbReference>
<organism evidence="3 4">
    <name type="scientific">Rhodonia placenta</name>
    <dbReference type="NCBI Taxonomy" id="104341"/>
    <lineage>
        <taxon>Eukaryota</taxon>
        <taxon>Fungi</taxon>
        <taxon>Dikarya</taxon>
        <taxon>Basidiomycota</taxon>
        <taxon>Agaricomycotina</taxon>
        <taxon>Agaricomycetes</taxon>
        <taxon>Polyporales</taxon>
        <taxon>Adustoporiaceae</taxon>
        <taxon>Rhodonia</taxon>
    </lineage>
</organism>
<evidence type="ECO:0000313" key="4">
    <source>
        <dbReference type="Proteomes" id="UP000639403"/>
    </source>
</evidence>
<dbReference type="InterPro" id="IPR023210">
    <property type="entry name" value="NADP_OxRdtase_dom"/>
</dbReference>
<dbReference type="GO" id="GO:0016491">
    <property type="term" value="F:oxidoreductase activity"/>
    <property type="evidence" value="ECO:0007669"/>
    <property type="project" value="UniProtKB-KW"/>
</dbReference>
<dbReference type="Proteomes" id="UP000639403">
    <property type="component" value="Unassembled WGS sequence"/>
</dbReference>
<sequence>MVQNTAKLGGTASGITVAKIAQGLMMMTLRDPKRPLSDEEAFESIKAGVAACPPGVKMFLNSGEFYSYDFSTANLQLLARFFEKYPDYADKTFLSVKGGIGKSVGKPGGPDASPENLRRSVDTINGALRGTKKLDLFECARVDQKYPIEDTIKVLAALVKEGKFSHIGMSECKAETLRRAHAVHPIAVVEIEVSLWSYEEETKKGEIELGVAVAGYSPLGRGFLTGSIKSTSDLSDTDFRRMLTRFKDEYIKGNLVIVEELKALAAKRNITPAQLAIAWVASLGDHVIPLPGSSSKKRTLENSAAGDIVLTDADKAEIDKILSSHQVKGDRYFGNDAGAHLWG</sequence>
<evidence type="ECO:0000256" key="1">
    <source>
        <dbReference type="ARBA" id="ARBA00023002"/>
    </source>
</evidence>
<dbReference type="Pfam" id="PF00248">
    <property type="entry name" value="Aldo_ket_red"/>
    <property type="match status" value="1"/>
</dbReference>
<proteinExistence type="predicted"/>
<feature type="domain" description="NADP-dependent oxidoreductase" evidence="2">
    <location>
        <begin position="23"/>
        <end position="322"/>
    </location>
</feature>
<dbReference type="Gene3D" id="3.20.20.100">
    <property type="entry name" value="NADP-dependent oxidoreductase domain"/>
    <property type="match status" value="1"/>
</dbReference>
<reference evidence="3" key="1">
    <citation type="submission" date="2020-11" db="EMBL/GenBank/DDBJ databases">
        <authorList>
            <person name="Koelle M."/>
            <person name="Horta M.A.C."/>
            <person name="Nowrousian M."/>
            <person name="Ohm R.A."/>
            <person name="Benz P."/>
            <person name="Pilgard A."/>
        </authorList>
    </citation>
    <scope>NUCLEOTIDE SEQUENCE</scope>
    <source>
        <strain evidence="3">FPRL280</strain>
    </source>
</reference>
<keyword evidence="1" id="KW-0560">Oxidoreductase</keyword>
<dbReference type="SUPFAM" id="SSF51430">
    <property type="entry name" value="NAD(P)-linked oxidoreductase"/>
    <property type="match status" value="1"/>
</dbReference>
<comment type="caution">
    <text evidence="3">The sequence shown here is derived from an EMBL/GenBank/DDBJ whole genome shotgun (WGS) entry which is preliminary data.</text>
</comment>
<accession>A0A8H7U605</accession>
<evidence type="ECO:0000313" key="3">
    <source>
        <dbReference type="EMBL" id="KAF9821375.1"/>
    </source>
</evidence>
<dbReference type="InterPro" id="IPR050791">
    <property type="entry name" value="Aldo-Keto_reductase"/>
</dbReference>
<dbReference type="GO" id="GO:0005737">
    <property type="term" value="C:cytoplasm"/>
    <property type="evidence" value="ECO:0007669"/>
    <property type="project" value="TreeGrafter"/>
</dbReference>
<reference evidence="3" key="2">
    <citation type="journal article" name="Front. Microbiol.">
        <title>Degradative Capacity of Two Strains of Rhodonia placenta: From Phenotype to Genotype.</title>
        <authorList>
            <person name="Kolle M."/>
            <person name="Horta M.A.C."/>
            <person name="Nowrousian M."/>
            <person name="Ohm R.A."/>
            <person name="Benz J.P."/>
            <person name="Pilgard A."/>
        </authorList>
    </citation>
    <scope>NUCLEOTIDE SEQUENCE</scope>
    <source>
        <strain evidence="3">FPRL280</strain>
    </source>
</reference>
<protein>
    <recommendedName>
        <fullName evidence="2">NADP-dependent oxidoreductase domain-containing protein</fullName>
    </recommendedName>
</protein>
<name>A0A8H7U605_9APHY</name>
<dbReference type="CDD" id="cd19077">
    <property type="entry name" value="AKR_AKR8A1-2"/>
    <property type="match status" value="1"/>
</dbReference>
<dbReference type="EMBL" id="JADOXO010000004">
    <property type="protein sequence ID" value="KAF9821375.1"/>
    <property type="molecule type" value="Genomic_DNA"/>
</dbReference>